<reference evidence="2" key="1">
    <citation type="submission" date="2013-10" db="EMBL/GenBank/DDBJ databases">
        <title>Genome sequencing of Onchocerca volvulus.</title>
        <authorList>
            <person name="Cotton J."/>
            <person name="Tsai J."/>
            <person name="Stanley E."/>
            <person name="Tracey A."/>
            <person name="Holroyd N."/>
            <person name="Lustigman S."/>
            <person name="Berriman M."/>
        </authorList>
    </citation>
    <scope>NUCLEOTIDE SEQUENCE</scope>
</reference>
<dbReference type="EnsemblMetazoa" id="OVOC5660.1">
    <property type="protein sequence ID" value="OVOC5660.1"/>
    <property type="gene ID" value="WBGene00242469"/>
</dbReference>
<name>A0A8R1TVE0_ONCVO</name>
<evidence type="ECO:0000313" key="1">
    <source>
        <dbReference type="EnsemblMetazoa" id="OVOC5660.1"/>
    </source>
</evidence>
<dbReference type="EMBL" id="CMVM020000161">
    <property type="status" value="NOT_ANNOTATED_CDS"/>
    <property type="molecule type" value="Genomic_DNA"/>
</dbReference>
<keyword evidence="2" id="KW-1185">Reference proteome</keyword>
<dbReference type="AlphaFoldDB" id="A0A8R1TVE0"/>
<sequence>MYDSNKNIRVKVLQETITKKQEKSHLLKYVLLRDGFLEKLKNLIGSPLNSLTIYYRIDSYISPVETNLFVQTVMGCIMNFTLFVSISA</sequence>
<proteinExistence type="predicted"/>
<accession>A0A8R1TVE0</accession>
<organism evidence="1 2">
    <name type="scientific">Onchocerca volvulus</name>
    <dbReference type="NCBI Taxonomy" id="6282"/>
    <lineage>
        <taxon>Eukaryota</taxon>
        <taxon>Metazoa</taxon>
        <taxon>Ecdysozoa</taxon>
        <taxon>Nematoda</taxon>
        <taxon>Chromadorea</taxon>
        <taxon>Rhabditida</taxon>
        <taxon>Spirurina</taxon>
        <taxon>Spiruromorpha</taxon>
        <taxon>Filarioidea</taxon>
        <taxon>Onchocercidae</taxon>
        <taxon>Onchocerca</taxon>
    </lineage>
</organism>
<dbReference type="Proteomes" id="UP000024404">
    <property type="component" value="Unassembled WGS sequence"/>
</dbReference>
<protein>
    <submittedName>
        <fullName evidence="1">Uncharacterized protein</fullName>
    </submittedName>
</protein>
<reference evidence="1" key="2">
    <citation type="submission" date="2022-06" db="UniProtKB">
        <authorList>
            <consortium name="EnsemblMetazoa"/>
        </authorList>
    </citation>
    <scope>IDENTIFICATION</scope>
</reference>
<evidence type="ECO:0000313" key="2">
    <source>
        <dbReference type="Proteomes" id="UP000024404"/>
    </source>
</evidence>